<organism evidence="1 2">
    <name type="scientific">Amborella trichopoda</name>
    <dbReference type="NCBI Taxonomy" id="13333"/>
    <lineage>
        <taxon>Eukaryota</taxon>
        <taxon>Viridiplantae</taxon>
        <taxon>Streptophyta</taxon>
        <taxon>Embryophyta</taxon>
        <taxon>Tracheophyta</taxon>
        <taxon>Spermatophyta</taxon>
        <taxon>Magnoliopsida</taxon>
        <taxon>Amborellales</taxon>
        <taxon>Amborellaceae</taxon>
        <taxon>Amborella</taxon>
    </lineage>
</organism>
<evidence type="ECO:0000313" key="1">
    <source>
        <dbReference type="EMBL" id="ERN13334.1"/>
    </source>
</evidence>
<reference evidence="2" key="1">
    <citation type="journal article" date="2013" name="Science">
        <title>The Amborella genome and the evolution of flowering plants.</title>
        <authorList>
            <consortium name="Amborella Genome Project"/>
        </authorList>
    </citation>
    <scope>NUCLEOTIDE SEQUENCE [LARGE SCALE GENOMIC DNA]</scope>
</reference>
<dbReference type="Proteomes" id="UP000017836">
    <property type="component" value="Unassembled WGS sequence"/>
</dbReference>
<protein>
    <submittedName>
        <fullName evidence="1">Uncharacterized protein</fullName>
    </submittedName>
</protein>
<dbReference type="EMBL" id="KI392588">
    <property type="protein sequence ID" value="ERN13334.1"/>
    <property type="molecule type" value="Genomic_DNA"/>
</dbReference>
<keyword evidence="2" id="KW-1185">Reference proteome</keyword>
<dbReference type="HOGENOM" id="CLU_2253724_0_0_1"/>
<sequence length="104" mass="11986">MHFHLLEARICLQNGKLYFENNRILRKLIIQIQQKIKWRLAHSYVGRATGLASLSPTWAVIPNPTGQVQDKPIENPNEPKMPWSMAKDAMAQGQAWPNEIKKIK</sequence>
<evidence type="ECO:0000313" key="2">
    <source>
        <dbReference type="Proteomes" id="UP000017836"/>
    </source>
</evidence>
<proteinExistence type="predicted"/>
<accession>W1PYY7</accession>
<dbReference type="AlphaFoldDB" id="W1PYY7"/>
<gene>
    <name evidence="1" type="ORF">AMTR_s00041p00104000</name>
</gene>
<dbReference type="Gramene" id="ERN13334">
    <property type="protein sequence ID" value="ERN13334"/>
    <property type="gene ID" value="AMTR_s00041p00104000"/>
</dbReference>
<name>W1PYY7_AMBTC</name>